<dbReference type="SUPFAM" id="SSF51735">
    <property type="entry name" value="NAD(P)-binding Rossmann-fold domains"/>
    <property type="match status" value="1"/>
</dbReference>
<accession>A0A6M8HVE6</accession>
<dbReference type="EMBL" id="CP053708">
    <property type="protein sequence ID" value="QKE92352.1"/>
    <property type="molecule type" value="Genomic_DNA"/>
</dbReference>
<dbReference type="InterPro" id="IPR008927">
    <property type="entry name" value="6-PGluconate_DH-like_C_sf"/>
</dbReference>
<dbReference type="SUPFAM" id="SSF48179">
    <property type="entry name" value="6-phosphogluconate dehydrogenase C-terminal domain-like"/>
    <property type="match status" value="1"/>
</dbReference>
<feature type="binding site" evidence="3">
    <location>
        <position position="34"/>
    </location>
    <ligand>
        <name>NAD(+)</name>
        <dbReference type="ChEBI" id="CHEBI:57540"/>
    </ligand>
</feature>
<dbReference type="InterPro" id="IPR022694">
    <property type="entry name" value="3-OHacyl-CoA_DH"/>
</dbReference>
<dbReference type="InterPro" id="IPR036291">
    <property type="entry name" value="NAD(P)-bd_dom_sf"/>
</dbReference>
<feature type="domain" description="3-hydroxyacyl-CoA dehydrogenase NAD binding" evidence="5">
    <location>
        <begin position="6"/>
        <end position="185"/>
    </location>
</feature>
<feature type="binding site" evidence="3">
    <location>
        <position position="121"/>
    </location>
    <ligand>
        <name>NAD(+)</name>
        <dbReference type="ChEBI" id="CHEBI:57540"/>
    </ligand>
</feature>
<dbReference type="KEGG" id="lck:HN018_01310"/>
<reference evidence="6 7" key="1">
    <citation type="journal article" date="2014" name="World J. Microbiol. Biotechnol.">
        <title>Biodiversity and physiological characteristics of Antarctic and Arctic lichens-associated bacteria.</title>
        <authorList>
            <person name="Lee Y.M."/>
            <person name="Kim E.H."/>
            <person name="Lee H.K."/>
            <person name="Hong S.G."/>
        </authorList>
    </citation>
    <scope>NUCLEOTIDE SEQUENCE [LARGE SCALE GENOMIC DNA]</scope>
    <source>
        <strain evidence="6 7">PAMC 26569</strain>
    </source>
</reference>
<dbReference type="GO" id="GO:0016616">
    <property type="term" value="F:oxidoreductase activity, acting on the CH-OH group of donors, NAD or NADP as acceptor"/>
    <property type="evidence" value="ECO:0007669"/>
    <property type="project" value="InterPro"/>
</dbReference>
<keyword evidence="7" id="KW-1185">Reference proteome</keyword>
<protein>
    <submittedName>
        <fullName evidence="6">3-hydroxyacyl-CoA dehydrogenase family protein</fullName>
    </submittedName>
</protein>
<evidence type="ECO:0000313" key="7">
    <source>
        <dbReference type="Proteomes" id="UP000500767"/>
    </source>
</evidence>
<dbReference type="Pfam" id="PF00725">
    <property type="entry name" value="3HCDH"/>
    <property type="match status" value="1"/>
</dbReference>
<name>A0A6M8HVE6_9PROT</name>
<evidence type="ECO:0000256" key="3">
    <source>
        <dbReference type="PIRSR" id="PIRSR000105-2"/>
    </source>
</evidence>
<dbReference type="PANTHER" id="PTHR48075:SF5">
    <property type="entry name" value="3-HYDROXYBUTYRYL-COA DEHYDROGENASE"/>
    <property type="match status" value="1"/>
</dbReference>
<gene>
    <name evidence="6" type="ORF">HN018_01310</name>
</gene>
<dbReference type="Gene3D" id="3.40.50.720">
    <property type="entry name" value="NAD(P)-binding Rossmann-like Domain"/>
    <property type="match status" value="1"/>
</dbReference>
<dbReference type="InterPro" id="IPR006108">
    <property type="entry name" value="3HC_DH_C"/>
</dbReference>
<dbReference type="PIRSF" id="PIRSF000105">
    <property type="entry name" value="HCDH"/>
    <property type="match status" value="1"/>
</dbReference>
<feature type="binding site" evidence="3">
    <location>
        <begin position="11"/>
        <end position="16"/>
    </location>
    <ligand>
        <name>NAD(+)</name>
        <dbReference type="ChEBI" id="CHEBI:57540"/>
    </ligand>
</feature>
<feature type="binding site" evidence="3">
    <location>
        <position position="145"/>
    </location>
    <ligand>
        <name>NAD(+)</name>
        <dbReference type="ChEBI" id="CHEBI:57540"/>
    </ligand>
</feature>
<feature type="binding site" evidence="3">
    <location>
        <position position="99"/>
    </location>
    <ligand>
        <name>NAD(+)</name>
        <dbReference type="ChEBI" id="CHEBI:57540"/>
    </ligand>
</feature>
<dbReference type="InterPro" id="IPR006176">
    <property type="entry name" value="3-OHacyl-CoA_DH_NAD-bd"/>
</dbReference>
<dbReference type="AlphaFoldDB" id="A0A6M8HVE6"/>
<feature type="site" description="Important for catalytic activity" evidence="2">
    <location>
        <position position="142"/>
    </location>
</feature>
<dbReference type="Pfam" id="PF02737">
    <property type="entry name" value="3HCDH_N"/>
    <property type="match status" value="1"/>
</dbReference>
<feature type="domain" description="3-hydroxyacyl-CoA dehydrogenase C-terminal" evidence="4">
    <location>
        <begin position="188"/>
        <end position="284"/>
    </location>
</feature>
<dbReference type="GO" id="GO:0006631">
    <property type="term" value="P:fatty acid metabolic process"/>
    <property type="evidence" value="ECO:0007669"/>
    <property type="project" value="InterPro"/>
</dbReference>
<feature type="binding site" evidence="3">
    <location>
        <position position="278"/>
    </location>
    <ligand>
        <name>NAD(+)</name>
        <dbReference type="ChEBI" id="CHEBI:57540"/>
    </ligand>
</feature>
<sequence length="326" mass="34624">MTTIKTVAVIGAGYMGGGIAQSLAAAGMTVILADASPETTATALTRLLREAKEFEEQGLFPAGAAALIEANLTTADSIEDAVRDVDFVEEAVFEVVAVKHEVLRRICAAARPDTIIGTNTSTLPVSTLVPAITGPERFLTVHFSNPAPFIPGVELVAGVDTDPAIIPVVKDMLKRAKRSGAEVADVPGFVLNRLQYVLLKEANSIVEQGIATERDVDTIVRSTFGFRLPFFGPFAIADMAGLDVYANSFKTFEDAFGDRLATPTLLASLVADGKHGLKNGSGFYGDFDPAMTAEIVAYRNKAYARMAQLLEELGPSPFERLAAPKS</sequence>
<dbReference type="InterPro" id="IPR013328">
    <property type="entry name" value="6PGD_dom2"/>
</dbReference>
<dbReference type="Gene3D" id="1.10.1040.10">
    <property type="entry name" value="N-(1-d-carboxylethyl)-l-norvaline Dehydrogenase, domain 2"/>
    <property type="match status" value="1"/>
</dbReference>
<dbReference type="GO" id="GO:0070403">
    <property type="term" value="F:NAD+ binding"/>
    <property type="evidence" value="ECO:0007669"/>
    <property type="project" value="InterPro"/>
</dbReference>
<dbReference type="PANTHER" id="PTHR48075">
    <property type="entry name" value="3-HYDROXYACYL-COA DEHYDROGENASE FAMILY PROTEIN"/>
    <property type="match status" value="1"/>
</dbReference>
<keyword evidence="3" id="KW-0520">NAD</keyword>
<evidence type="ECO:0000256" key="2">
    <source>
        <dbReference type="PIRSR" id="PIRSR000105-1"/>
    </source>
</evidence>
<evidence type="ECO:0000313" key="6">
    <source>
        <dbReference type="EMBL" id="QKE92352.1"/>
    </source>
</evidence>
<evidence type="ECO:0000256" key="1">
    <source>
        <dbReference type="ARBA" id="ARBA00023002"/>
    </source>
</evidence>
<organism evidence="6 7">
    <name type="scientific">Lichenicola cladoniae</name>
    <dbReference type="NCBI Taxonomy" id="1484109"/>
    <lineage>
        <taxon>Bacteria</taxon>
        <taxon>Pseudomonadati</taxon>
        <taxon>Pseudomonadota</taxon>
        <taxon>Alphaproteobacteria</taxon>
        <taxon>Acetobacterales</taxon>
        <taxon>Acetobacteraceae</taxon>
        <taxon>Lichenicola</taxon>
    </lineage>
</organism>
<keyword evidence="1" id="KW-0560">Oxidoreductase</keyword>
<evidence type="ECO:0000259" key="5">
    <source>
        <dbReference type="Pfam" id="PF02737"/>
    </source>
</evidence>
<feature type="binding site" evidence="3">
    <location>
        <position position="94"/>
    </location>
    <ligand>
        <name>NAD(+)</name>
        <dbReference type="ChEBI" id="CHEBI:57540"/>
    </ligand>
</feature>
<dbReference type="Proteomes" id="UP000500767">
    <property type="component" value="Chromosome"/>
</dbReference>
<proteinExistence type="predicted"/>
<evidence type="ECO:0000259" key="4">
    <source>
        <dbReference type="Pfam" id="PF00725"/>
    </source>
</evidence>